<dbReference type="Pfam" id="PF06055">
    <property type="entry name" value="ExoD"/>
    <property type="match status" value="1"/>
</dbReference>
<protein>
    <submittedName>
        <fullName evidence="2">Uncharacterized conserved protein</fullName>
    </submittedName>
</protein>
<dbReference type="OrthoDB" id="7949130at2"/>
<keyword evidence="1" id="KW-0472">Membrane</keyword>
<evidence type="ECO:0000313" key="2">
    <source>
        <dbReference type="EMBL" id="SDX36625.1"/>
    </source>
</evidence>
<dbReference type="AlphaFoldDB" id="A0A1H3B4A5"/>
<feature type="transmembrane region" description="Helical" evidence="1">
    <location>
        <begin position="169"/>
        <end position="188"/>
    </location>
</feature>
<feature type="transmembrane region" description="Helical" evidence="1">
    <location>
        <begin position="123"/>
        <end position="141"/>
    </location>
</feature>
<dbReference type="PANTHER" id="PTHR41795">
    <property type="entry name" value="EXOPOLYSACCHARIDE SYNTHESIS PROTEIN"/>
    <property type="match status" value="1"/>
</dbReference>
<evidence type="ECO:0000313" key="3">
    <source>
        <dbReference type="Proteomes" id="UP000199441"/>
    </source>
</evidence>
<feature type="transmembrane region" description="Helical" evidence="1">
    <location>
        <begin position="50"/>
        <end position="71"/>
    </location>
</feature>
<gene>
    <name evidence="2" type="ORF">SAMN04488001_3043</name>
</gene>
<dbReference type="Proteomes" id="UP000199441">
    <property type="component" value="Unassembled WGS sequence"/>
</dbReference>
<dbReference type="PANTHER" id="PTHR41795:SF1">
    <property type="entry name" value="EXOPOLYSACCHARIDE SYNTHESIS PROTEIN"/>
    <property type="match status" value="1"/>
</dbReference>
<keyword evidence="1" id="KW-0812">Transmembrane</keyword>
<proteinExistence type="predicted"/>
<sequence length="189" mass="20414">MPDTVTDIIDGLQKVDGDRDVGDVVEMLEHRGTAPLLIIPPLVEMSPAGFVPGVPSTIAAITALFAAQIVMGHPHLWLPHRVARRQIPEGKLTKTLKHLRPWAEWLDRTLSGHRLHLLVSGPARRLAATLVVALCILVPPLEVVPGATTLPMTAILCIGLALLFRNGVLMLLACGTSVAAFYVVIRLLF</sequence>
<keyword evidence="1" id="KW-1133">Transmembrane helix</keyword>
<organism evidence="2 3">
    <name type="scientific">Litoreibacter albidus</name>
    <dbReference type="NCBI Taxonomy" id="670155"/>
    <lineage>
        <taxon>Bacteria</taxon>
        <taxon>Pseudomonadati</taxon>
        <taxon>Pseudomonadota</taxon>
        <taxon>Alphaproteobacteria</taxon>
        <taxon>Rhodobacterales</taxon>
        <taxon>Roseobacteraceae</taxon>
        <taxon>Litoreibacter</taxon>
    </lineage>
</organism>
<accession>A0A1H3B4A5</accession>
<evidence type="ECO:0000256" key="1">
    <source>
        <dbReference type="SAM" id="Phobius"/>
    </source>
</evidence>
<dbReference type="STRING" id="670155.SAMN04488001_3043"/>
<reference evidence="3" key="1">
    <citation type="submission" date="2016-10" db="EMBL/GenBank/DDBJ databases">
        <authorList>
            <person name="Varghese N."/>
            <person name="Submissions S."/>
        </authorList>
    </citation>
    <scope>NUCLEOTIDE SEQUENCE [LARGE SCALE GENOMIC DNA]</scope>
    <source>
        <strain evidence="3">DSM 26922</strain>
    </source>
</reference>
<dbReference type="RefSeq" id="WP_089947776.1">
    <property type="nucleotide sequence ID" value="NZ_FNOI01000006.1"/>
</dbReference>
<dbReference type="InterPro" id="IPR010331">
    <property type="entry name" value="ExoD"/>
</dbReference>
<dbReference type="PIRSF" id="PIRSF033239">
    <property type="entry name" value="ExoD"/>
    <property type="match status" value="1"/>
</dbReference>
<name>A0A1H3B4A5_9RHOB</name>
<keyword evidence="3" id="KW-1185">Reference proteome</keyword>
<dbReference type="EMBL" id="FNOI01000006">
    <property type="protein sequence ID" value="SDX36625.1"/>
    <property type="molecule type" value="Genomic_DNA"/>
</dbReference>